<organism evidence="2 3">
    <name type="scientific">Pseudocohnilembus persalinus</name>
    <name type="common">Ciliate</name>
    <dbReference type="NCBI Taxonomy" id="266149"/>
    <lineage>
        <taxon>Eukaryota</taxon>
        <taxon>Sar</taxon>
        <taxon>Alveolata</taxon>
        <taxon>Ciliophora</taxon>
        <taxon>Intramacronucleata</taxon>
        <taxon>Oligohymenophorea</taxon>
        <taxon>Scuticociliatia</taxon>
        <taxon>Philasterida</taxon>
        <taxon>Pseudocohnilembidae</taxon>
        <taxon>Pseudocohnilembus</taxon>
    </lineage>
</organism>
<evidence type="ECO:0000256" key="1">
    <source>
        <dbReference type="SAM" id="MobiDB-lite"/>
    </source>
</evidence>
<dbReference type="InParanoid" id="A0A0V0R498"/>
<dbReference type="Proteomes" id="UP000054937">
    <property type="component" value="Unassembled WGS sequence"/>
</dbReference>
<evidence type="ECO:0000313" key="3">
    <source>
        <dbReference type="Proteomes" id="UP000054937"/>
    </source>
</evidence>
<keyword evidence="3" id="KW-1185">Reference proteome</keyword>
<dbReference type="EMBL" id="LDAU01000053">
    <property type="protein sequence ID" value="KRX09308.1"/>
    <property type="molecule type" value="Genomic_DNA"/>
</dbReference>
<name>A0A0V0R498_PSEPJ</name>
<proteinExistence type="predicted"/>
<comment type="caution">
    <text evidence="2">The sequence shown here is derived from an EMBL/GenBank/DDBJ whole genome shotgun (WGS) entry which is preliminary data.</text>
</comment>
<reference evidence="2 3" key="1">
    <citation type="journal article" date="2015" name="Sci. Rep.">
        <title>Genome of the facultative scuticociliatosis pathogen Pseudocohnilembus persalinus provides insight into its virulence through horizontal gene transfer.</title>
        <authorList>
            <person name="Xiong J."/>
            <person name="Wang G."/>
            <person name="Cheng J."/>
            <person name="Tian M."/>
            <person name="Pan X."/>
            <person name="Warren A."/>
            <person name="Jiang C."/>
            <person name="Yuan D."/>
            <person name="Miao W."/>
        </authorList>
    </citation>
    <scope>NUCLEOTIDE SEQUENCE [LARGE SCALE GENOMIC DNA]</scope>
    <source>
        <strain evidence="2">36N120E</strain>
    </source>
</reference>
<dbReference type="AlphaFoldDB" id="A0A0V0R498"/>
<gene>
    <name evidence="2" type="ORF">PPERSA_05977</name>
</gene>
<sequence>MNKIGQNNDYINSGLIFYTEDNEIQYELNSKISGELQKQKEKKERHQQKLKKNQKYEKSMKAMQVQDFTNSAQIYTENQQKNDMIAQQQLDNNILISNQTQNSPINKEQYSLKQYHIKIAKSILPNKIMIEMKMKINLQDFKVQIAQMTQIAKEKNQLLCLKIRAKKVYQKINTVGLLIKVF</sequence>
<protein>
    <submittedName>
        <fullName evidence="2">Uncharacterized protein</fullName>
    </submittedName>
</protein>
<feature type="region of interest" description="Disordered" evidence="1">
    <location>
        <begin position="37"/>
        <end position="56"/>
    </location>
</feature>
<accession>A0A0V0R498</accession>
<evidence type="ECO:0000313" key="2">
    <source>
        <dbReference type="EMBL" id="KRX09308.1"/>
    </source>
</evidence>